<evidence type="ECO:0000256" key="3">
    <source>
        <dbReference type="ARBA" id="ARBA00022454"/>
    </source>
</evidence>
<dbReference type="Pfam" id="PF00538">
    <property type="entry name" value="Linker_histone"/>
    <property type="match status" value="1"/>
</dbReference>
<organism evidence="9 10">
    <name type="scientific">Lymnaea stagnalis</name>
    <name type="common">Great pond snail</name>
    <name type="synonym">Helix stagnalis</name>
    <dbReference type="NCBI Taxonomy" id="6523"/>
    <lineage>
        <taxon>Eukaryota</taxon>
        <taxon>Metazoa</taxon>
        <taxon>Spiralia</taxon>
        <taxon>Lophotrochozoa</taxon>
        <taxon>Mollusca</taxon>
        <taxon>Gastropoda</taxon>
        <taxon>Heterobranchia</taxon>
        <taxon>Euthyneura</taxon>
        <taxon>Panpulmonata</taxon>
        <taxon>Hygrophila</taxon>
        <taxon>Lymnaeoidea</taxon>
        <taxon>Lymnaeidae</taxon>
        <taxon>Lymnaea</taxon>
    </lineage>
</organism>
<dbReference type="Proteomes" id="UP001497497">
    <property type="component" value="Unassembled WGS sequence"/>
</dbReference>
<evidence type="ECO:0000259" key="8">
    <source>
        <dbReference type="PROSITE" id="PS51504"/>
    </source>
</evidence>
<dbReference type="GO" id="GO:0006334">
    <property type="term" value="P:nucleosome assembly"/>
    <property type="evidence" value="ECO:0007669"/>
    <property type="project" value="InterPro"/>
</dbReference>
<feature type="compositionally biased region" description="Polar residues" evidence="7">
    <location>
        <begin position="1"/>
        <end position="10"/>
    </location>
</feature>
<evidence type="ECO:0000313" key="10">
    <source>
        <dbReference type="Proteomes" id="UP001497497"/>
    </source>
</evidence>
<dbReference type="GO" id="GO:0030527">
    <property type="term" value="F:structural constituent of chromatin"/>
    <property type="evidence" value="ECO:0007669"/>
    <property type="project" value="InterPro"/>
</dbReference>
<dbReference type="PROSITE" id="PS51504">
    <property type="entry name" value="H15"/>
    <property type="match status" value="1"/>
</dbReference>
<dbReference type="InterPro" id="IPR036390">
    <property type="entry name" value="WH_DNA-bd_sf"/>
</dbReference>
<evidence type="ECO:0000256" key="2">
    <source>
        <dbReference type="ARBA" id="ARBA00004286"/>
    </source>
</evidence>
<feature type="domain" description="H15" evidence="8">
    <location>
        <begin position="24"/>
        <end position="100"/>
    </location>
</feature>
<comment type="caution">
    <text evidence="9">The sequence shown here is derived from an EMBL/GenBank/DDBJ whole genome shotgun (WGS) entry which is preliminary data.</text>
</comment>
<dbReference type="AlphaFoldDB" id="A0AAV2ICP1"/>
<dbReference type="EMBL" id="CAXITT010000622">
    <property type="protein sequence ID" value="CAL1544444.1"/>
    <property type="molecule type" value="Genomic_DNA"/>
</dbReference>
<feature type="region of interest" description="Disordered" evidence="7">
    <location>
        <begin position="260"/>
        <end position="311"/>
    </location>
</feature>
<dbReference type="PANTHER" id="PTHR11467">
    <property type="entry name" value="HISTONE H1"/>
    <property type="match status" value="1"/>
</dbReference>
<feature type="compositionally biased region" description="Polar residues" evidence="7">
    <location>
        <begin position="260"/>
        <end position="270"/>
    </location>
</feature>
<dbReference type="PRINTS" id="PR00624">
    <property type="entry name" value="HISTONEH5"/>
</dbReference>
<keyword evidence="3 6" id="KW-0158">Chromosome</keyword>
<evidence type="ECO:0000256" key="1">
    <source>
        <dbReference type="ARBA" id="ARBA00004123"/>
    </source>
</evidence>
<keyword evidence="10" id="KW-1185">Reference proteome</keyword>
<gene>
    <name evidence="9" type="ORF">GSLYS_00017957001</name>
</gene>
<dbReference type="InterPro" id="IPR036388">
    <property type="entry name" value="WH-like_DNA-bd_sf"/>
</dbReference>
<dbReference type="GO" id="GO:0030261">
    <property type="term" value="P:chromosome condensation"/>
    <property type="evidence" value="ECO:0007669"/>
    <property type="project" value="TreeGrafter"/>
</dbReference>
<dbReference type="GO" id="GO:0031492">
    <property type="term" value="F:nucleosomal DNA binding"/>
    <property type="evidence" value="ECO:0007669"/>
    <property type="project" value="TreeGrafter"/>
</dbReference>
<evidence type="ECO:0000256" key="6">
    <source>
        <dbReference type="RuleBase" id="RU003894"/>
    </source>
</evidence>
<dbReference type="GO" id="GO:0045910">
    <property type="term" value="P:negative regulation of DNA recombination"/>
    <property type="evidence" value="ECO:0007669"/>
    <property type="project" value="TreeGrafter"/>
</dbReference>
<evidence type="ECO:0000313" key="9">
    <source>
        <dbReference type="EMBL" id="CAL1544444.1"/>
    </source>
</evidence>
<dbReference type="CDD" id="cd00073">
    <property type="entry name" value="H15"/>
    <property type="match status" value="1"/>
</dbReference>
<comment type="subcellular location">
    <subcellularLocation>
        <location evidence="2">Chromosome</location>
    </subcellularLocation>
    <subcellularLocation>
        <location evidence="1 6">Nucleus</location>
    </subcellularLocation>
</comment>
<dbReference type="InterPro" id="IPR005818">
    <property type="entry name" value="Histone_H1/H5_H15"/>
</dbReference>
<keyword evidence="5 6" id="KW-0539">Nucleus</keyword>
<dbReference type="SMART" id="SM00526">
    <property type="entry name" value="H15"/>
    <property type="match status" value="1"/>
</dbReference>
<evidence type="ECO:0000256" key="5">
    <source>
        <dbReference type="ARBA" id="ARBA00023242"/>
    </source>
</evidence>
<protein>
    <recommendedName>
        <fullName evidence="8">H15 domain-containing protein</fullName>
    </recommendedName>
</protein>
<comment type="similarity">
    <text evidence="6">Belongs to the histone H1/H5 family.</text>
</comment>
<evidence type="ECO:0000256" key="4">
    <source>
        <dbReference type="ARBA" id="ARBA00023125"/>
    </source>
</evidence>
<evidence type="ECO:0000256" key="7">
    <source>
        <dbReference type="SAM" id="MobiDB-lite"/>
    </source>
</evidence>
<dbReference type="GO" id="GO:0005634">
    <property type="term" value="C:nucleus"/>
    <property type="evidence" value="ECO:0007669"/>
    <property type="project" value="UniProtKB-SubCell"/>
</dbReference>
<feature type="region of interest" description="Disordered" evidence="7">
    <location>
        <begin position="1"/>
        <end position="22"/>
    </location>
</feature>
<dbReference type="GO" id="GO:0003690">
    <property type="term" value="F:double-stranded DNA binding"/>
    <property type="evidence" value="ECO:0007669"/>
    <property type="project" value="TreeGrafter"/>
</dbReference>
<dbReference type="GO" id="GO:0000786">
    <property type="term" value="C:nucleosome"/>
    <property type="evidence" value="ECO:0007669"/>
    <property type="project" value="InterPro"/>
</dbReference>
<dbReference type="Gene3D" id="1.10.10.10">
    <property type="entry name" value="Winged helix-like DNA-binding domain superfamily/Winged helix DNA-binding domain"/>
    <property type="match status" value="1"/>
</dbReference>
<proteinExistence type="inferred from homology"/>
<keyword evidence="4 6" id="KW-0238">DNA-binding</keyword>
<name>A0AAV2ICP1_LYMST</name>
<reference evidence="9 10" key="1">
    <citation type="submission" date="2024-04" db="EMBL/GenBank/DDBJ databases">
        <authorList>
            <consortium name="Genoscope - CEA"/>
            <person name="William W."/>
        </authorList>
    </citation>
    <scope>NUCLEOTIDE SEQUENCE [LARGE SCALE GENOMIC DNA]</scope>
</reference>
<dbReference type="PANTHER" id="PTHR11467:SF36">
    <property type="entry name" value="HISTONE 24-RELATED"/>
    <property type="match status" value="1"/>
</dbReference>
<dbReference type="FunFam" id="1.10.10.10:FF:000140">
    <property type="entry name" value="Histone H1.0"/>
    <property type="match status" value="1"/>
</dbReference>
<sequence length="373" mass="41678">MMSETYSSSAHPKYSYTHPSYSSAHPSYREMISAAVKAYKRPSGASRQEILKYITSYYNLGEKLTSVRYQLKLALKAGVKDGSLKQTKGTGANGSFRLGKMAQQNNKAKTVQATKPTAAKNLLVPSKTLDDHQKILPQPVRPVALCFVKSQEFDFKGADLQSINLQKNSPADAPIHKGNLPDNVVIHNVSIKSVINSPKTFTAPDAPIQKGDLPDNGVIHNVSIKSVNSPKTFITAPYAPIQKGDLPENVVKHNLSIENVNSPKTFTTPDALQDNEPPDNENAEVSKRNVESQPKTLPSQKPRYLKRKQKVASKPLIKTTHPIIPESSATRRNCKLCYSKWRKARKCRTRCYTCETYLCFFTYRNCLLEFHKK</sequence>
<dbReference type="SUPFAM" id="SSF46785">
    <property type="entry name" value="Winged helix' DNA-binding domain"/>
    <property type="match status" value="1"/>
</dbReference>
<dbReference type="InterPro" id="IPR005819">
    <property type="entry name" value="H1/H5"/>
</dbReference>
<accession>A0AAV2ICP1</accession>